<dbReference type="Proteomes" id="UP001610818">
    <property type="component" value="Unassembled WGS sequence"/>
</dbReference>
<protein>
    <submittedName>
        <fullName evidence="1">Uncharacterized protein</fullName>
    </submittedName>
</protein>
<accession>A0ABW7R8M2</accession>
<evidence type="ECO:0000313" key="2">
    <source>
        <dbReference type="Proteomes" id="UP001610818"/>
    </source>
</evidence>
<sequence length="54" mass="5881">MYLYDGRGETVTERAGQVDRHLDEAAAAAAAQALFEALQKVQNLTGDLGFRDRA</sequence>
<reference evidence="1 2" key="1">
    <citation type="submission" date="2024-10" db="EMBL/GenBank/DDBJ databases">
        <title>The Natural Products Discovery Center: Release of the First 8490 Sequenced Strains for Exploring Actinobacteria Biosynthetic Diversity.</title>
        <authorList>
            <person name="Kalkreuter E."/>
            <person name="Kautsar S.A."/>
            <person name="Yang D."/>
            <person name="Bader C.D."/>
            <person name="Teijaro C.N."/>
            <person name="Fluegel L."/>
            <person name="Davis C.M."/>
            <person name="Simpson J.R."/>
            <person name="Lauterbach L."/>
            <person name="Steele A.D."/>
            <person name="Gui C."/>
            <person name="Meng S."/>
            <person name="Li G."/>
            <person name="Viehrig K."/>
            <person name="Ye F."/>
            <person name="Su P."/>
            <person name="Kiefer A.F."/>
            <person name="Nichols A."/>
            <person name="Cepeda A.J."/>
            <person name="Yan W."/>
            <person name="Fan B."/>
            <person name="Jiang Y."/>
            <person name="Adhikari A."/>
            <person name="Zheng C.-J."/>
            <person name="Schuster L."/>
            <person name="Cowan T.M."/>
            <person name="Smanski M.J."/>
            <person name="Chevrette M.G."/>
            <person name="De Carvalho L.P.S."/>
            <person name="Shen B."/>
        </authorList>
    </citation>
    <scope>NUCLEOTIDE SEQUENCE [LARGE SCALE GENOMIC DNA]</scope>
    <source>
        <strain evidence="1 2">NPDC017990</strain>
    </source>
</reference>
<comment type="caution">
    <text evidence="1">The sequence shown here is derived from an EMBL/GenBank/DDBJ whole genome shotgun (WGS) entry which is preliminary data.</text>
</comment>
<proteinExistence type="predicted"/>
<gene>
    <name evidence="1" type="ORF">ACH4F9_43750</name>
</gene>
<organism evidence="1 2">
    <name type="scientific">Streptomyces longisporoflavus</name>
    <dbReference type="NCBI Taxonomy" id="28044"/>
    <lineage>
        <taxon>Bacteria</taxon>
        <taxon>Bacillati</taxon>
        <taxon>Actinomycetota</taxon>
        <taxon>Actinomycetes</taxon>
        <taxon>Kitasatosporales</taxon>
        <taxon>Streptomycetaceae</taxon>
        <taxon>Streptomyces</taxon>
    </lineage>
</organism>
<dbReference type="RefSeq" id="WP_397719028.1">
    <property type="nucleotide sequence ID" value="NZ_JBIRGN010000017.1"/>
</dbReference>
<keyword evidence="2" id="KW-1185">Reference proteome</keyword>
<dbReference type="EMBL" id="JBIRGQ010000017">
    <property type="protein sequence ID" value="MFH8551911.1"/>
    <property type="molecule type" value="Genomic_DNA"/>
</dbReference>
<name>A0ABW7R8M2_9ACTN</name>
<evidence type="ECO:0000313" key="1">
    <source>
        <dbReference type="EMBL" id="MFH8551911.1"/>
    </source>
</evidence>